<comment type="caution">
    <text evidence="2">The sequence shown here is derived from an EMBL/GenBank/DDBJ whole genome shotgun (WGS) entry which is preliminary data.</text>
</comment>
<proteinExistence type="predicted"/>
<feature type="compositionally biased region" description="Basic and acidic residues" evidence="1">
    <location>
        <begin position="26"/>
        <end position="52"/>
    </location>
</feature>
<evidence type="ECO:0000313" key="3">
    <source>
        <dbReference type="Proteomes" id="UP001139516"/>
    </source>
</evidence>
<protein>
    <submittedName>
        <fullName evidence="2">Uncharacterized protein</fullName>
    </submittedName>
</protein>
<evidence type="ECO:0000256" key="1">
    <source>
        <dbReference type="SAM" id="MobiDB-lite"/>
    </source>
</evidence>
<evidence type="ECO:0000313" key="2">
    <source>
        <dbReference type="EMBL" id="MCK8787379.1"/>
    </source>
</evidence>
<accession>A0A9X2BYW0</accession>
<reference evidence="2" key="1">
    <citation type="submission" date="2022-04" db="EMBL/GenBank/DDBJ databases">
        <title>Roseomonas acroporae sp. nov., isolated from coral Acropora digitifera.</title>
        <authorList>
            <person name="Sun H."/>
        </authorList>
    </citation>
    <scope>NUCLEOTIDE SEQUENCE</scope>
    <source>
        <strain evidence="2">NAR14</strain>
    </source>
</reference>
<organism evidence="2 3">
    <name type="scientific">Roseomonas acroporae</name>
    <dbReference type="NCBI Taxonomy" id="2937791"/>
    <lineage>
        <taxon>Bacteria</taxon>
        <taxon>Pseudomonadati</taxon>
        <taxon>Pseudomonadota</taxon>
        <taxon>Alphaproteobacteria</taxon>
        <taxon>Acetobacterales</taxon>
        <taxon>Roseomonadaceae</taxon>
        <taxon>Roseomonas</taxon>
    </lineage>
</organism>
<dbReference type="Proteomes" id="UP001139516">
    <property type="component" value="Unassembled WGS sequence"/>
</dbReference>
<feature type="region of interest" description="Disordered" evidence="1">
    <location>
        <begin position="1"/>
        <end position="70"/>
    </location>
</feature>
<keyword evidence="3" id="KW-1185">Reference proteome</keyword>
<name>A0A9X2BYW0_9PROT</name>
<dbReference type="AlphaFoldDB" id="A0A9X2BYW0"/>
<gene>
    <name evidence="2" type="ORF">M0638_23700</name>
</gene>
<dbReference type="EMBL" id="JALPRX010000120">
    <property type="protein sequence ID" value="MCK8787379.1"/>
    <property type="molecule type" value="Genomic_DNA"/>
</dbReference>
<sequence length="70" mass="7303">MPPTIGKKPACPSRPTPLAGIAFPEPGERAEASRLLADHRTDAGREKVRMPRDGGPTGLPGASARDEEAS</sequence>